<evidence type="ECO:0000256" key="2">
    <source>
        <dbReference type="ARBA" id="ARBA00023186"/>
    </source>
</evidence>
<dbReference type="InterPro" id="IPR020568">
    <property type="entry name" value="Ribosomal_Su5_D2-typ_SF"/>
</dbReference>
<accession>A0A2G3AM49</accession>
<dbReference type="PANTHER" id="PTHR35317:SF31">
    <property type="entry name" value="DUF4219 DOMAIN-CONTAINING PROTEIN"/>
    <property type="match status" value="1"/>
</dbReference>
<comment type="caution">
    <text evidence="4">The sequence shown here is derived from an EMBL/GenBank/DDBJ whole genome shotgun (WGS) entry which is preliminary data.</text>
</comment>
<dbReference type="GO" id="GO:0005524">
    <property type="term" value="F:ATP binding"/>
    <property type="evidence" value="ECO:0007669"/>
    <property type="project" value="InterPro"/>
</dbReference>
<reference evidence="4 5" key="1">
    <citation type="journal article" date="2014" name="Nat. Genet.">
        <title>Genome sequence of the hot pepper provides insights into the evolution of pungency in Capsicum species.</title>
        <authorList>
            <person name="Kim S."/>
            <person name="Park M."/>
            <person name="Yeom S.I."/>
            <person name="Kim Y.M."/>
            <person name="Lee J.M."/>
            <person name="Lee H.A."/>
            <person name="Seo E."/>
            <person name="Choi J."/>
            <person name="Cheong K."/>
            <person name="Kim K.T."/>
            <person name="Jung K."/>
            <person name="Lee G.W."/>
            <person name="Oh S.K."/>
            <person name="Bae C."/>
            <person name="Kim S.B."/>
            <person name="Lee H.Y."/>
            <person name="Kim S.Y."/>
            <person name="Kim M.S."/>
            <person name="Kang B.C."/>
            <person name="Jo Y.D."/>
            <person name="Yang H.B."/>
            <person name="Jeong H.J."/>
            <person name="Kang W.H."/>
            <person name="Kwon J.K."/>
            <person name="Shin C."/>
            <person name="Lim J.Y."/>
            <person name="Park J.H."/>
            <person name="Huh J.H."/>
            <person name="Kim J.S."/>
            <person name="Kim B.D."/>
            <person name="Cohen O."/>
            <person name="Paran I."/>
            <person name="Suh M.C."/>
            <person name="Lee S.B."/>
            <person name="Kim Y.K."/>
            <person name="Shin Y."/>
            <person name="Noh S.J."/>
            <person name="Park J."/>
            <person name="Seo Y.S."/>
            <person name="Kwon S.Y."/>
            <person name="Kim H.A."/>
            <person name="Park J.M."/>
            <person name="Kim H.J."/>
            <person name="Choi S.B."/>
            <person name="Bosland P.W."/>
            <person name="Reeves G."/>
            <person name="Jo S.H."/>
            <person name="Lee B.W."/>
            <person name="Cho H.T."/>
            <person name="Choi H.S."/>
            <person name="Lee M.S."/>
            <person name="Yu Y."/>
            <person name="Do Choi Y."/>
            <person name="Park B.S."/>
            <person name="van Deynze A."/>
            <person name="Ashrafi H."/>
            <person name="Hill T."/>
            <person name="Kim W.T."/>
            <person name="Pai H.S."/>
            <person name="Ahn H.K."/>
            <person name="Yeam I."/>
            <person name="Giovannoni J.J."/>
            <person name="Rose J.K."/>
            <person name="Sorensen I."/>
            <person name="Lee S.J."/>
            <person name="Kim R.W."/>
            <person name="Choi I.Y."/>
            <person name="Choi B.S."/>
            <person name="Lim J.S."/>
            <person name="Lee Y.H."/>
            <person name="Choi D."/>
        </authorList>
    </citation>
    <scope>NUCLEOTIDE SEQUENCE [LARGE SCALE GENOMIC DNA]</scope>
    <source>
        <strain evidence="5">cv. CM334</strain>
    </source>
</reference>
<feature type="compositionally biased region" description="Polar residues" evidence="3">
    <location>
        <begin position="169"/>
        <end position="183"/>
    </location>
</feature>
<dbReference type="SUPFAM" id="SSF57850">
    <property type="entry name" value="RING/U-box"/>
    <property type="match status" value="1"/>
</dbReference>
<dbReference type="AlphaFoldDB" id="A0A2G3AM49"/>
<organism evidence="4 5">
    <name type="scientific">Capsicum annuum</name>
    <name type="common">Capsicum pepper</name>
    <dbReference type="NCBI Taxonomy" id="4072"/>
    <lineage>
        <taxon>Eukaryota</taxon>
        <taxon>Viridiplantae</taxon>
        <taxon>Streptophyta</taxon>
        <taxon>Embryophyta</taxon>
        <taxon>Tracheophyta</taxon>
        <taxon>Spermatophyta</taxon>
        <taxon>Magnoliopsida</taxon>
        <taxon>eudicotyledons</taxon>
        <taxon>Gunneridae</taxon>
        <taxon>Pentapetalae</taxon>
        <taxon>asterids</taxon>
        <taxon>lamiids</taxon>
        <taxon>Solanales</taxon>
        <taxon>Solanaceae</taxon>
        <taxon>Solanoideae</taxon>
        <taxon>Capsiceae</taxon>
        <taxon>Capsicum</taxon>
    </lineage>
</organism>
<dbReference type="SUPFAM" id="SSF54211">
    <property type="entry name" value="Ribosomal protein S5 domain 2-like"/>
    <property type="match status" value="1"/>
</dbReference>
<dbReference type="PANTHER" id="PTHR35317">
    <property type="entry name" value="OS04G0629600 PROTEIN"/>
    <property type="match status" value="1"/>
</dbReference>
<dbReference type="Pfam" id="PF00183">
    <property type="entry name" value="HSP90"/>
    <property type="match status" value="1"/>
</dbReference>
<dbReference type="GO" id="GO:0051082">
    <property type="term" value="F:unfolded protein binding"/>
    <property type="evidence" value="ECO:0007669"/>
    <property type="project" value="InterPro"/>
</dbReference>
<protein>
    <submittedName>
        <fullName evidence="4">Uncharacterized protein</fullName>
    </submittedName>
</protein>
<keyword evidence="5" id="KW-1185">Reference proteome</keyword>
<comment type="similarity">
    <text evidence="1">Belongs to the heat shock protein 90 family.</text>
</comment>
<dbReference type="Gramene" id="PHT95316">
    <property type="protein sequence ID" value="PHT95316"/>
    <property type="gene ID" value="T459_03198"/>
</dbReference>
<dbReference type="Gene3D" id="3.30.230.80">
    <property type="match status" value="1"/>
</dbReference>
<evidence type="ECO:0000256" key="1">
    <source>
        <dbReference type="ARBA" id="ARBA00008239"/>
    </source>
</evidence>
<dbReference type="GO" id="GO:0140662">
    <property type="term" value="F:ATP-dependent protein folding chaperone"/>
    <property type="evidence" value="ECO:0007669"/>
    <property type="project" value="InterPro"/>
</dbReference>
<feature type="region of interest" description="Disordered" evidence="3">
    <location>
        <begin position="132"/>
        <end position="220"/>
    </location>
</feature>
<gene>
    <name evidence="4" type="ORF">T459_03198</name>
</gene>
<dbReference type="InterPro" id="IPR001404">
    <property type="entry name" value="Hsp90_fam"/>
</dbReference>
<dbReference type="GO" id="GO:0016887">
    <property type="term" value="F:ATP hydrolysis activity"/>
    <property type="evidence" value="ECO:0007669"/>
    <property type="project" value="InterPro"/>
</dbReference>
<sequence>MRTYFRAYDLWQVVEVQGEVNPLPDNPTMAQIKNHREEVAKNFKALSCIQSALSKVIFARVMASEIAKEAWDKLIEEFHESDKIRQIKVINLRREFEILKMKDSETIEEFSNKLMKVVNQIRLMGEEITDSRIAEKNDGDDGMDDCDDVSNYDDVDDYLSESHCKNDSVPDNASPHSSPSQKCGSAEEGEHADISLDPTTSTSEPNKDTTSKDLNFADENTSASEKAGDFEIFAFWEKTSAYKTAHQIPSAQNQDKDAGYKLLPRFDLFSWLMGGRPQVHIGIGCDHCGMCPIVEEWYKCKYCNEKIGAWRMFIMDNCEELMPEYLGFVKGVVDSNNLLLNISREMLQ</sequence>
<evidence type="ECO:0000256" key="3">
    <source>
        <dbReference type="SAM" id="MobiDB-lite"/>
    </source>
</evidence>
<keyword evidence="2" id="KW-0143">Chaperone</keyword>
<proteinExistence type="inferred from homology"/>
<dbReference type="Proteomes" id="UP000222542">
    <property type="component" value="Unassembled WGS sequence"/>
</dbReference>
<evidence type="ECO:0000313" key="4">
    <source>
        <dbReference type="EMBL" id="PHT95316.1"/>
    </source>
</evidence>
<reference evidence="4 5" key="2">
    <citation type="journal article" date="2017" name="Genome Biol.">
        <title>New reference genome sequences of hot pepper reveal the massive evolution of plant disease-resistance genes by retroduplication.</title>
        <authorList>
            <person name="Kim S."/>
            <person name="Park J."/>
            <person name="Yeom S.I."/>
            <person name="Kim Y.M."/>
            <person name="Seo E."/>
            <person name="Kim K.T."/>
            <person name="Kim M.S."/>
            <person name="Lee J.M."/>
            <person name="Cheong K."/>
            <person name="Shin H.S."/>
            <person name="Kim S.B."/>
            <person name="Han K."/>
            <person name="Lee J."/>
            <person name="Park M."/>
            <person name="Lee H.A."/>
            <person name="Lee H.Y."/>
            <person name="Lee Y."/>
            <person name="Oh S."/>
            <person name="Lee J.H."/>
            <person name="Choi E."/>
            <person name="Choi E."/>
            <person name="Lee S.E."/>
            <person name="Jeon J."/>
            <person name="Kim H."/>
            <person name="Choi G."/>
            <person name="Song H."/>
            <person name="Lee J."/>
            <person name="Lee S.C."/>
            <person name="Kwon J.K."/>
            <person name="Lee H.Y."/>
            <person name="Koo N."/>
            <person name="Hong Y."/>
            <person name="Kim R.W."/>
            <person name="Kang W.H."/>
            <person name="Huh J.H."/>
            <person name="Kang B.C."/>
            <person name="Yang T.J."/>
            <person name="Lee Y.H."/>
            <person name="Bennetzen J.L."/>
            <person name="Choi D."/>
        </authorList>
    </citation>
    <scope>NUCLEOTIDE SEQUENCE [LARGE SCALE GENOMIC DNA]</scope>
    <source>
        <strain evidence="5">cv. CM334</strain>
    </source>
</reference>
<dbReference type="EMBL" id="AYRZ02000001">
    <property type="protein sequence ID" value="PHT95316.1"/>
    <property type="molecule type" value="Genomic_DNA"/>
</dbReference>
<evidence type="ECO:0000313" key="5">
    <source>
        <dbReference type="Proteomes" id="UP000222542"/>
    </source>
</evidence>
<feature type="compositionally biased region" description="Acidic residues" evidence="3">
    <location>
        <begin position="140"/>
        <end position="159"/>
    </location>
</feature>
<dbReference type="Pfam" id="PF14223">
    <property type="entry name" value="Retrotran_gag_2"/>
    <property type="match status" value="1"/>
</dbReference>
<dbReference type="STRING" id="4072.A0A2G3AM49"/>
<name>A0A2G3AM49_CAPAN</name>